<sequence length="298" mass="34215">MSLQNLQDIILQRFQRHDALYQFLLKQEYVPERWLLEQTIYTGPSRRSLLGYLPVKENHRVLDIGSGFGAFAFDFAAGFPVEVVGVDYDYELVRLSEALRDELYKLGTAALHERAKISFYREDVYRLGKLQSLGEFDFAVARFLFQHLQQPLEAAVSIRDRLKMGATLCVLDIDDGMTITYPENPQGFSRLQAAFSQLQTLEGGDREIGRKLPGILQEAGFRVTATALLPQAQFIRTTSHDEGVRMTVQRFKEKRNRLLEEGIMTADEFEESVRNYLEEVQGYQFHTVCQVVVMAEKV</sequence>
<gene>
    <name evidence="1" type="ORF">SAMN05443507_103162</name>
</gene>
<reference evidence="2" key="1">
    <citation type="submission" date="2016-11" db="EMBL/GenBank/DDBJ databases">
        <authorList>
            <person name="Varghese N."/>
            <person name="Submissions S."/>
        </authorList>
    </citation>
    <scope>NUCLEOTIDE SEQUENCE [LARGE SCALE GENOMIC DNA]</scope>
    <source>
        <strain evidence="2">USBA-503</strain>
    </source>
</reference>
<dbReference type="Proteomes" id="UP000184016">
    <property type="component" value="Unassembled WGS sequence"/>
</dbReference>
<keyword evidence="1" id="KW-0489">Methyltransferase</keyword>
<keyword evidence="2" id="KW-1185">Reference proteome</keyword>
<proteinExistence type="predicted"/>
<dbReference type="CDD" id="cd02440">
    <property type="entry name" value="AdoMet_MTases"/>
    <property type="match status" value="1"/>
</dbReference>
<dbReference type="Pfam" id="PF13489">
    <property type="entry name" value="Methyltransf_23"/>
    <property type="match status" value="1"/>
</dbReference>
<dbReference type="STRING" id="1830138.SAMN05443507_103162"/>
<evidence type="ECO:0000313" key="2">
    <source>
        <dbReference type="Proteomes" id="UP000184016"/>
    </source>
</evidence>
<dbReference type="GO" id="GO:0032259">
    <property type="term" value="P:methylation"/>
    <property type="evidence" value="ECO:0007669"/>
    <property type="project" value="UniProtKB-KW"/>
</dbReference>
<dbReference type="OrthoDB" id="9760689at2"/>
<keyword evidence="1" id="KW-0808">Transferase</keyword>
<name>A0A1M6M356_9BACL</name>
<protein>
    <submittedName>
        <fullName evidence="1">Methyltransferase domain-containing protein</fullName>
    </submittedName>
</protein>
<dbReference type="InterPro" id="IPR029063">
    <property type="entry name" value="SAM-dependent_MTases_sf"/>
</dbReference>
<organism evidence="1 2">
    <name type="scientific">Alicyclobacillus tolerans</name>
    <dbReference type="NCBI Taxonomy" id="90970"/>
    <lineage>
        <taxon>Bacteria</taxon>
        <taxon>Bacillati</taxon>
        <taxon>Bacillota</taxon>
        <taxon>Bacilli</taxon>
        <taxon>Bacillales</taxon>
        <taxon>Alicyclobacillaceae</taxon>
        <taxon>Alicyclobacillus</taxon>
    </lineage>
</organism>
<dbReference type="SUPFAM" id="SSF53335">
    <property type="entry name" value="S-adenosyl-L-methionine-dependent methyltransferases"/>
    <property type="match status" value="1"/>
</dbReference>
<evidence type="ECO:0000313" key="1">
    <source>
        <dbReference type="EMBL" id="SHJ77918.1"/>
    </source>
</evidence>
<dbReference type="GO" id="GO:0008168">
    <property type="term" value="F:methyltransferase activity"/>
    <property type="evidence" value="ECO:0007669"/>
    <property type="project" value="UniProtKB-KW"/>
</dbReference>
<dbReference type="EMBL" id="FRAF01000003">
    <property type="protein sequence ID" value="SHJ77918.1"/>
    <property type="molecule type" value="Genomic_DNA"/>
</dbReference>
<dbReference type="PANTHER" id="PTHR43591">
    <property type="entry name" value="METHYLTRANSFERASE"/>
    <property type="match status" value="1"/>
</dbReference>
<dbReference type="RefSeq" id="WP_072873065.1">
    <property type="nucleotide sequence ID" value="NZ_FRAF01000003.1"/>
</dbReference>
<dbReference type="AlphaFoldDB" id="A0A1M6M356"/>
<dbReference type="PANTHER" id="PTHR43591:SF24">
    <property type="entry name" value="2-METHOXY-6-POLYPRENYL-1,4-BENZOQUINOL METHYLASE, MITOCHONDRIAL"/>
    <property type="match status" value="1"/>
</dbReference>
<accession>A0A1M6M356</accession>
<dbReference type="Gene3D" id="3.40.50.150">
    <property type="entry name" value="Vaccinia Virus protein VP39"/>
    <property type="match status" value="1"/>
</dbReference>